<evidence type="ECO:0000313" key="2">
    <source>
        <dbReference type="EMBL" id="CAG7702508.1"/>
    </source>
</evidence>
<name>A0A8J2NU96_9HEXA</name>
<feature type="transmembrane region" description="Helical" evidence="1">
    <location>
        <begin position="88"/>
        <end position="109"/>
    </location>
</feature>
<accession>A0A8J2NU96</accession>
<dbReference type="EMBL" id="CAJVCH010027529">
    <property type="protein sequence ID" value="CAG7702508.1"/>
    <property type="molecule type" value="Genomic_DNA"/>
</dbReference>
<dbReference type="Proteomes" id="UP000708208">
    <property type="component" value="Unassembled WGS sequence"/>
</dbReference>
<keyword evidence="3" id="KW-1185">Reference proteome</keyword>
<dbReference type="AlphaFoldDB" id="A0A8J2NU96"/>
<gene>
    <name evidence="2" type="ORF">AFUS01_LOCUS4423</name>
</gene>
<keyword evidence="1" id="KW-1133">Transmembrane helix</keyword>
<keyword evidence="1" id="KW-0812">Transmembrane</keyword>
<sequence length="155" mass="17635">MAKGRSLIQKQRKDTEMSKKRYHALLILEFTFAVVLPVCHLSGDVRDYFYPNENNCGITEEISEDARTLSPWTVAIFIRKNVRSPFRYFLTGTLVGTTTVMTIFGGSYGQPSYKKKSRRYHIPPPSNFLLVAGIPSTDLNDMDEFSQMAEVSKGR</sequence>
<evidence type="ECO:0000256" key="1">
    <source>
        <dbReference type="SAM" id="Phobius"/>
    </source>
</evidence>
<comment type="caution">
    <text evidence="2">The sequence shown here is derived from an EMBL/GenBank/DDBJ whole genome shotgun (WGS) entry which is preliminary data.</text>
</comment>
<reference evidence="2" key="1">
    <citation type="submission" date="2021-06" db="EMBL/GenBank/DDBJ databases">
        <authorList>
            <person name="Hodson N. C."/>
            <person name="Mongue J. A."/>
            <person name="Jaron S. K."/>
        </authorList>
    </citation>
    <scope>NUCLEOTIDE SEQUENCE</scope>
</reference>
<feature type="transmembrane region" description="Helical" evidence="1">
    <location>
        <begin position="21"/>
        <end position="43"/>
    </location>
</feature>
<evidence type="ECO:0008006" key="4">
    <source>
        <dbReference type="Google" id="ProtNLM"/>
    </source>
</evidence>
<keyword evidence="1" id="KW-0472">Membrane</keyword>
<proteinExistence type="predicted"/>
<organism evidence="2 3">
    <name type="scientific">Allacma fusca</name>
    <dbReference type="NCBI Taxonomy" id="39272"/>
    <lineage>
        <taxon>Eukaryota</taxon>
        <taxon>Metazoa</taxon>
        <taxon>Ecdysozoa</taxon>
        <taxon>Arthropoda</taxon>
        <taxon>Hexapoda</taxon>
        <taxon>Collembola</taxon>
        <taxon>Symphypleona</taxon>
        <taxon>Sminthuridae</taxon>
        <taxon>Allacma</taxon>
    </lineage>
</organism>
<evidence type="ECO:0000313" key="3">
    <source>
        <dbReference type="Proteomes" id="UP000708208"/>
    </source>
</evidence>
<protein>
    <recommendedName>
        <fullName evidence="4">Transmembrane protein</fullName>
    </recommendedName>
</protein>